<dbReference type="InterPro" id="IPR027417">
    <property type="entry name" value="P-loop_NTPase"/>
</dbReference>
<dbReference type="Pfam" id="PF13671">
    <property type="entry name" value="AAA_33"/>
    <property type="match status" value="1"/>
</dbReference>
<evidence type="ECO:0000313" key="1">
    <source>
        <dbReference type="EMBL" id="MFC3765724.1"/>
    </source>
</evidence>
<dbReference type="EMBL" id="JBHRZH010000043">
    <property type="protein sequence ID" value="MFC3765724.1"/>
    <property type="molecule type" value="Genomic_DNA"/>
</dbReference>
<protein>
    <submittedName>
        <fullName evidence="1">AAA family ATPase</fullName>
    </submittedName>
</protein>
<organism evidence="1 2">
    <name type="scientific">Tenggerimyces flavus</name>
    <dbReference type="NCBI Taxonomy" id="1708749"/>
    <lineage>
        <taxon>Bacteria</taxon>
        <taxon>Bacillati</taxon>
        <taxon>Actinomycetota</taxon>
        <taxon>Actinomycetes</taxon>
        <taxon>Propionibacteriales</taxon>
        <taxon>Nocardioidaceae</taxon>
        <taxon>Tenggerimyces</taxon>
    </lineage>
</organism>
<accession>A0ABV7YLN8</accession>
<dbReference type="Proteomes" id="UP001595699">
    <property type="component" value="Unassembled WGS sequence"/>
</dbReference>
<dbReference type="SUPFAM" id="SSF52540">
    <property type="entry name" value="P-loop containing nucleoside triphosphate hydrolases"/>
    <property type="match status" value="1"/>
</dbReference>
<dbReference type="RefSeq" id="WP_205120999.1">
    <property type="nucleotide sequence ID" value="NZ_JAFBCM010000001.1"/>
</dbReference>
<dbReference type="Gene3D" id="3.40.50.300">
    <property type="entry name" value="P-loop containing nucleotide triphosphate hydrolases"/>
    <property type="match status" value="1"/>
</dbReference>
<keyword evidence="2" id="KW-1185">Reference proteome</keyword>
<sequence>MVPTLIVISGPAGGYGKTTLAHEVARMIGCPAICRDEIKEGMVHANPGFEPGPGDPLTQKALPLFFEALSLLLRSGTTVVAEAAFQDDLWRPGLEPLTELADIRVIQCTADAETARARNARRYEGNVVRKAAHTGPRPGRQANDSFAAISLDGPRLLVDTTHGYDPGLDDIATFIHRGANSS</sequence>
<name>A0ABV7YLN8_9ACTN</name>
<proteinExistence type="predicted"/>
<comment type="caution">
    <text evidence="1">The sequence shown here is derived from an EMBL/GenBank/DDBJ whole genome shotgun (WGS) entry which is preliminary data.</text>
</comment>
<gene>
    <name evidence="1" type="ORF">ACFOUW_33155</name>
</gene>
<reference evidence="2" key="1">
    <citation type="journal article" date="2019" name="Int. J. Syst. Evol. Microbiol.">
        <title>The Global Catalogue of Microorganisms (GCM) 10K type strain sequencing project: providing services to taxonomists for standard genome sequencing and annotation.</title>
        <authorList>
            <consortium name="The Broad Institute Genomics Platform"/>
            <consortium name="The Broad Institute Genome Sequencing Center for Infectious Disease"/>
            <person name="Wu L."/>
            <person name="Ma J."/>
        </authorList>
    </citation>
    <scope>NUCLEOTIDE SEQUENCE [LARGE SCALE GENOMIC DNA]</scope>
    <source>
        <strain evidence="2">CGMCC 4.7241</strain>
    </source>
</reference>
<evidence type="ECO:0000313" key="2">
    <source>
        <dbReference type="Proteomes" id="UP001595699"/>
    </source>
</evidence>